<gene>
    <name evidence="2" type="ORF">PXEA_LOCUS5884</name>
</gene>
<evidence type="ECO:0000313" key="3">
    <source>
        <dbReference type="Proteomes" id="UP000784294"/>
    </source>
</evidence>
<comment type="caution">
    <text evidence="2">The sequence shown here is derived from an EMBL/GenBank/DDBJ whole genome shotgun (WGS) entry which is preliminary data.</text>
</comment>
<proteinExistence type="predicted"/>
<dbReference type="Proteomes" id="UP000784294">
    <property type="component" value="Unassembled WGS sequence"/>
</dbReference>
<evidence type="ECO:0000256" key="1">
    <source>
        <dbReference type="SAM" id="MobiDB-lite"/>
    </source>
</evidence>
<reference evidence="2" key="1">
    <citation type="submission" date="2018-11" db="EMBL/GenBank/DDBJ databases">
        <authorList>
            <consortium name="Pathogen Informatics"/>
        </authorList>
    </citation>
    <scope>NUCLEOTIDE SEQUENCE</scope>
</reference>
<keyword evidence="3" id="KW-1185">Reference proteome</keyword>
<evidence type="ECO:0000313" key="2">
    <source>
        <dbReference type="EMBL" id="VEL12444.1"/>
    </source>
</evidence>
<dbReference type="AlphaFoldDB" id="A0A3S4ZIM8"/>
<feature type="compositionally biased region" description="Polar residues" evidence="1">
    <location>
        <begin position="7"/>
        <end position="27"/>
    </location>
</feature>
<organism evidence="2 3">
    <name type="scientific">Protopolystoma xenopodis</name>
    <dbReference type="NCBI Taxonomy" id="117903"/>
    <lineage>
        <taxon>Eukaryota</taxon>
        <taxon>Metazoa</taxon>
        <taxon>Spiralia</taxon>
        <taxon>Lophotrochozoa</taxon>
        <taxon>Platyhelminthes</taxon>
        <taxon>Monogenea</taxon>
        <taxon>Polyopisthocotylea</taxon>
        <taxon>Polystomatidea</taxon>
        <taxon>Polystomatidae</taxon>
        <taxon>Protopolystoma</taxon>
    </lineage>
</organism>
<protein>
    <submittedName>
        <fullName evidence="2">Uncharacterized protein</fullName>
    </submittedName>
</protein>
<accession>A0A3S4ZIM8</accession>
<feature type="region of interest" description="Disordered" evidence="1">
    <location>
        <begin position="1"/>
        <end position="41"/>
    </location>
</feature>
<sequence length="155" mass="15778">MGGRSQFGRSTPRSWRLSSASSTTRPSGPSREFASASVSAFPRQVKSPEGMVCLDGSAGSGCKAPPPGAAAQDCLVEGGLYDVSGRLCSWLVQYVCVTSVSGVSGRASGASVIYAVHPTGMTCPIGVAGMMDLACVADMYEVASVKDGNGVIDMT</sequence>
<dbReference type="EMBL" id="CAAALY010014782">
    <property type="protein sequence ID" value="VEL12444.1"/>
    <property type="molecule type" value="Genomic_DNA"/>
</dbReference>
<name>A0A3S4ZIM8_9PLAT</name>